<dbReference type="CDD" id="cd04471">
    <property type="entry name" value="S1_RNase_R"/>
    <property type="match status" value="1"/>
</dbReference>
<keyword evidence="6" id="KW-1185">Reference proteome</keyword>
<dbReference type="GO" id="GO:0005829">
    <property type="term" value="C:cytosol"/>
    <property type="evidence" value="ECO:0007669"/>
    <property type="project" value="TreeGrafter"/>
</dbReference>
<dbReference type="GO" id="GO:0003723">
    <property type="term" value="F:RNA binding"/>
    <property type="evidence" value="ECO:0007669"/>
    <property type="project" value="InterPro"/>
</dbReference>
<proteinExistence type="predicted"/>
<evidence type="ECO:0000256" key="2">
    <source>
        <dbReference type="ARBA" id="ARBA00022801"/>
    </source>
</evidence>
<dbReference type="GO" id="GO:0006402">
    <property type="term" value="P:mRNA catabolic process"/>
    <property type="evidence" value="ECO:0007669"/>
    <property type="project" value="TreeGrafter"/>
</dbReference>
<name>Q7VBV4_PROMA</name>
<dbReference type="PROSITE" id="PS50126">
    <property type="entry name" value="S1"/>
    <property type="match status" value="1"/>
</dbReference>
<accession>Q7VBV4</accession>
<dbReference type="InterPro" id="IPR013223">
    <property type="entry name" value="RNase_B_OB_dom"/>
</dbReference>
<reference evidence="5 6" key="1">
    <citation type="journal article" date="2003" name="Proc. Natl. Acad. Sci. U.S.A.">
        <title>Genome sequence of the cyanobacterium Prochlorococcus marinus SS120, a nearly minimal oxyphototrophic genome.</title>
        <authorList>
            <person name="Dufresne A."/>
            <person name="Salanoubat M."/>
            <person name="Partensky F."/>
            <person name="Artiguenave F."/>
            <person name="Axmann I.M."/>
            <person name="Barbe V."/>
            <person name="Duprat S."/>
            <person name="Galperin M.Y."/>
            <person name="Koonin E.V."/>
            <person name="Le Gall F."/>
            <person name="Makarova K.S."/>
            <person name="Ostrowski M."/>
            <person name="Oztas S."/>
            <person name="Robert C."/>
            <person name="Rogozin I.B."/>
            <person name="Scanlan D.J."/>
            <person name="Tandeau de Marsac N."/>
            <person name="Weissenbach J."/>
            <person name="Wincker P."/>
            <person name="Wolf Y.I."/>
            <person name="Hess W.R."/>
        </authorList>
    </citation>
    <scope>NUCLEOTIDE SEQUENCE [LARGE SCALE GENOMIC DNA]</scope>
    <source>
        <strain evidence="6">SARG / CCMP1375 / SS120</strain>
    </source>
</reference>
<evidence type="ECO:0000313" key="6">
    <source>
        <dbReference type="Proteomes" id="UP000001420"/>
    </source>
</evidence>
<dbReference type="EMBL" id="AE017126">
    <property type="protein sequence ID" value="AAQ00033.1"/>
    <property type="molecule type" value="Genomic_DNA"/>
</dbReference>
<dbReference type="STRING" id="167539.Pro_0988"/>
<keyword evidence="2" id="KW-0378">Hydrolase</keyword>
<gene>
    <name evidence="5" type="primary">vacB</name>
    <name evidence="5" type="ordered locus">Pro_0988</name>
</gene>
<protein>
    <submittedName>
        <fullName evidence="5">Exoribonuclease R</fullName>
    </submittedName>
</protein>
<feature type="domain" description="S1 motif" evidence="4">
    <location>
        <begin position="667"/>
        <end position="748"/>
    </location>
</feature>
<dbReference type="InterPro" id="IPR050180">
    <property type="entry name" value="RNR_Ribonuclease"/>
</dbReference>
<dbReference type="GO" id="GO:0004540">
    <property type="term" value="F:RNA nuclease activity"/>
    <property type="evidence" value="ECO:0007669"/>
    <property type="project" value="InterPro"/>
</dbReference>
<evidence type="ECO:0000256" key="1">
    <source>
        <dbReference type="ARBA" id="ARBA00022722"/>
    </source>
</evidence>
<dbReference type="eggNOG" id="COG0557">
    <property type="taxonomic scope" value="Bacteria"/>
</dbReference>
<dbReference type="Pfam" id="PF00575">
    <property type="entry name" value="S1"/>
    <property type="match status" value="1"/>
</dbReference>
<dbReference type="SMART" id="SM00955">
    <property type="entry name" value="RNB"/>
    <property type="match status" value="1"/>
</dbReference>
<dbReference type="Gene3D" id="2.40.50.140">
    <property type="entry name" value="Nucleic acid-binding proteins"/>
    <property type="match status" value="2"/>
</dbReference>
<dbReference type="KEGG" id="pma:Pro_0988"/>
<dbReference type="InterPro" id="IPR011129">
    <property type="entry name" value="CSD"/>
</dbReference>
<evidence type="ECO:0000256" key="3">
    <source>
        <dbReference type="ARBA" id="ARBA00022839"/>
    </source>
</evidence>
<dbReference type="OrthoDB" id="9764149at2"/>
<organism evidence="5 6">
    <name type="scientific">Prochlorococcus marinus (strain SARG / CCMP1375 / SS120)</name>
    <dbReference type="NCBI Taxonomy" id="167539"/>
    <lineage>
        <taxon>Bacteria</taxon>
        <taxon>Bacillati</taxon>
        <taxon>Cyanobacteriota</taxon>
        <taxon>Cyanophyceae</taxon>
        <taxon>Synechococcales</taxon>
        <taxon>Prochlorococcaceae</taxon>
        <taxon>Prochlorococcus</taxon>
    </lineage>
</organism>
<dbReference type="InterPro" id="IPR012340">
    <property type="entry name" value="NA-bd_OB-fold"/>
</dbReference>
<dbReference type="RefSeq" id="WP_011125140.1">
    <property type="nucleotide sequence ID" value="NC_005042.1"/>
</dbReference>
<keyword evidence="1" id="KW-0540">Nuclease</keyword>
<evidence type="ECO:0000259" key="4">
    <source>
        <dbReference type="PROSITE" id="PS50126"/>
    </source>
</evidence>
<sequence length="768" mass="87206">MFTVAKILELLPQEGSLEIKTLEKMLKLSRKIERTRLEIAIKALAKLGIIEQKNDHHIQKGNIENTIPATIRCSSKGYCFAVREDGEEDIYIREKFLNHAWHGDKVLVRISREGIRRRSPEGEVLCILERTKTNILGTINENNNEIIGKPLDERILSSINLPLENSRFIDKDEKINIVDIKINRYPIGQLPATGEIVRKLSLNNGPEGDLEIIKTKYNLLDSSVAPNVALKKPLQKNRNNLESQPCILFKSWSSKNCPLLPALYSEPSNGGMTLWIHIPTIGERLNYGSKLDEWIRNRSNSICFGEEWQCFLGDKLNKEAGFEIGKSNSAITLELFIDKNGKCQSWEFYLSTIKPVAKVSQKNLDDILKRKKRSRIVPASLKLLKDYINNIEDLLYISKIINENLIKAGLIQLDLPVPVIENLEDLDKTVPGGEFNGWSDTYKDKDPQSIISVFTKYANIILKDHFISYNISFIALKFKQPDNIQLNDVIKSALVLDTKINVNEEGIISFKDLILSLKESPNKRLIEKIISNTILDKYYSIPTSNSDDLGLSKEDSTNLISADIEAPWSSPGMNYADVINQFILLKLLNEGKSYKSKRKGSDQSLGSININQDNNWEIFDINAKEYLAKVCSKTNLRTLNTKKKQTKSFRNGLISMIQLRSVEKSIGKIIQGTITGVQSYGFFVEIDPSMSEGLVHVSTLEDDWYEYRSRQNLLIGRKNKKTFQIGDKVNVSIEKVDLLRNQIDLNVKIEDGNSEIESSQTVTTNHTK</sequence>
<dbReference type="PANTHER" id="PTHR23355:SF9">
    <property type="entry name" value="DIS3-LIKE EXONUCLEASE 2"/>
    <property type="match status" value="1"/>
</dbReference>
<dbReference type="EnsemblBacteria" id="AAQ00033">
    <property type="protein sequence ID" value="AAQ00033"/>
    <property type="gene ID" value="Pro_0988"/>
</dbReference>
<dbReference type="PANTHER" id="PTHR23355">
    <property type="entry name" value="RIBONUCLEASE"/>
    <property type="match status" value="1"/>
</dbReference>
<dbReference type="SUPFAM" id="SSF50249">
    <property type="entry name" value="Nucleic acid-binding proteins"/>
    <property type="match status" value="3"/>
</dbReference>
<dbReference type="GO" id="GO:0004527">
    <property type="term" value="F:exonuclease activity"/>
    <property type="evidence" value="ECO:0007669"/>
    <property type="project" value="UniProtKB-KW"/>
</dbReference>
<dbReference type="InterPro" id="IPR001900">
    <property type="entry name" value="RNase_II/R"/>
</dbReference>
<dbReference type="Proteomes" id="UP000001420">
    <property type="component" value="Chromosome"/>
</dbReference>
<dbReference type="PATRIC" id="fig|167539.5.peg.1038"/>
<dbReference type="HOGENOM" id="CLU_002333_7_3_3"/>
<dbReference type="SMART" id="SM00357">
    <property type="entry name" value="CSP"/>
    <property type="match status" value="1"/>
</dbReference>
<dbReference type="Pfam" id="PF08206">
    <property type="entry name" value="OB_RNB"/>
    <property type="match status" value="1"/>
</dbReference>
<dbReference type="InterPro" id="IPR003029">
    <property type="entry name" value="S1_domain"/>
</dbReference>
<dbReference type="Pfam" id="PF00773">
    <property type="entry name" value="RNB"/>
    <property type="match status" value="1"/>
</dbReference>
<keyword evidence="3" id="KW-0269">Exonuclease</keyword>
<evidence type="ECO:0000313" key="5">
    <source>
        <dbReference type="EMBL" id="AAQ00033.1"/>
    </source>
</evidence>
<dbReference type="SMART" id="SM00316">
    <property type="entry name" value="S1"/>
    <property type="match status" value="1"/>
</dbReference>
<dbReference type="AlphaFoldDB" id="Q7VBV4"/>